<dbReference type="Proteomes" id="UP001151582">
    <property type="component" value="Unassembled WGS sequence"/>
</dbReference>
<feature type="domain" description="Ubiquitin-like" evidence="7">
    <location>
        <begin position="3"/>
        <end position="66"/>
    </location>
</feature>
<evidence type="ECO:0000256" key="2">
    <source>
        <dbReference type="ARBA" id="ARBA00022692"/>
    </source>
</evidence>
<gene>
    <name evidence="8" type="ORF">H4R34_001323</name>
</gene>
<evidence type="ECO:0000256" key="3">
    <source>
        <dbReference type="ARBA" id="ARBA00022989"/>
    </source>
</evidence>
<keyword evidence="2 6" id="KW-0812">Transmembrane</keyword>
<dbReference type="Pfam" id="PF00240">
    <property type="entry name" value="ubiquitin"/>
    <property type="match status" value="1"/>
</dbReference>
<evidence type="ECO:0000313" key="9">
    <source>
        <dbReference type="Proteomes" id="UP001151582"/>
    </source>
</evidence>
<evidence type="ECO:0000256" key="1">
    <source>
        <dbReference type="ARBA" id="ARBA00004370"/>
    </source>
</evidence>
<feature type="compositionally biased region" description="Polar residues" evidence="5">
    <location>
        <begin position="112"/>
        <end position="133"/>
    </location>
</feature>
<feature type="transmembrane region" description="Helical" evidence="6">
    <location>
        <begin position="273"/>
        <end position="293"/>
    </location>
</feature>
<dbReference type="PANTHER" id="PTHR12943:SF27">
    <property type="entry name" value="HOMOCYSTEINE-INDUCED ENDOPLASMIC RETICULUM PROTEIN, ISOFORM A"/>
    <property type="match status" value="1"/>
</dbReference>
<organism evidence="8 9">
    <name type="scientific">Dimargaris verticillata</name>
    <dbReference type="NCBI Taxonomy" id="2761393"/>
    <lineage>
        <taxon>Eukaryota</taxon>
        <taxon>Fungi</taxon>
        <taxon>Fungi incertae sedis</taxon>
        <taxon>Zoopagomycota</taxon>
        <taxon>Kickxellomycotina</taxon>
        <taxon>Dimargaritomycetes</taxon>
        <taxon>Dimargaritales</taxon>
        <taxon>Dimargaritaceae</taxon>
        <taxon>Dimargaris</taxon>
    </lineage>
</organism>
<evidence type="ECO:0000256" key="5">
    <source>
        <dbReference type="SAM" id="MobiDB-lite"/>
    </source>
</evidence>
<dbReference type="Gene3D" id="3.10.20.90">
    <property type="entry name" value="Phosphatidylinositol 3-kinase Catalytic Subunit, Chain A, domain 1"/>
    <property type="match status" value="1"/>
</dbReference>
<sequence length="427" mass="45998">MSVTISIKSPALDSWNKDFTIQAALSDTVLSVKRQIQRTHPSQPGVQHLRLIYHGKLLENDVLLAEVIKDAQANETYVFHLVTQHLAPWSSHSEPARTTTPLSTSPLPASEDNAQAANSPVLPSNSTASTPAYSDTAHPAPKASPKIAAGPSENPARQDSPCDLVEITPLSHPFQYVLINGMPHLLHLPPSTVTHGFPGDGLPMSEGTMPWSSTMAGVESGMYPAYMNGYLPTLPSVRAQRAPEPLVDGQAAGRQDGGAAPVVQAGVMQHLNLTFVVQVLWIMLRYCLVVYMLSRNMGIEKAMLLALLGLVVMLFQMGRIRVLRVPANANINDFVQNQMRAEALDAANGRGAVDGGEANPQPAAHQPDDGREAADGSTPNNNDNGNHRDRARHQGPPPNALQVALHGVRTLVWSFVTSIFPTQRNQA</sequence>
<feature type="region of interest" description="Disordered" evidence="5">
    <location>
        <begin position="89"/>
        <end position="161"/>
    </location>
</feature>
<evidence type="ECO:0000256" key="6">
    <source>
        <dbReference type="SAM" id="Phobius"/>
    </source>
</evidence>
<feature type="region of interest" description="Disordered" evidence="5">
    <location>
        <begin position="349"/>
        <end position="400"/>
    </location>
</feature>
<keyword evidence="9" id="KW-1185">Reference proteome</keyword>
<dbReference type="EMBL" id="JANBQB010000058">
    <property type="protein sequence ID" value="KAJ1983373.1"/>
    <property type="molecule type" value="Genomic_DNA"/>
</dbReference>
<protein>
    <recommendedName>
        <fullName evidence="7">Ubiquitin-like domain-containing protein</fullName>
    </recommendedName>
</protein>
<feature type="transmembrane region" description="Helical" evidence="6">
    <location>
        <begin position="302"/>
        <end position="318"/>
    </location>
</feature>
<comment type="subcellular location">
    <subcellularLocation>
        <location evidence="1">Membrane</location>
    </subcellularLocation>
</comment>
<dbReference type="PANTHER" id="PTHR12943">
    <property type="entry name" value="HOMOCYSTEINE-RESPONSIVE ENDOPLASMIC RETICULUM-RESIDENT UNIQUITIN-LIKE DOMAIN HERPUD PROTEIN FAMILY MEMBER"/>
    <property type="match status" value="1"/>
</dbReference>
<reference evidence="8" key="1">
    <citation type="submission" date="2022-07" db="EMBL/GenBank/DDBJ databases">
        <title>Phylogenomic reconstructions and comparative analyses of Kickxellomycotina fungi.</title>
        <authorList>
            <person name="Reynolds N.K."/>
            <person name="Stajich J.E."/>
            <person name="Barry K."/>
            <person name="Grigoriev I.V."/>
            <person name="Crous P."/>
            <person name="Smith M.E."/>
        </authorList>
    </citation>
    <scope>NUCLEOTIDE SEQUENCE</scope>
    <source>
        <strain evidence="8">RSA 567</strain>
    </source>
</reference>
<feature type="compositionally biased region" description="Low complexity" evidence="5">
    <location>
        <begin position="96"/>
        <end position="110"/>
    </location>
</feature>
<keyword evidence="4 6" id="KW-0472">Membrane</keyword>
<evidence type="ECO:0000259" key="7">
    <source>
        <dbReference type="PROSITE" id="PS50053"/>
    </source>
</evidence>
<accession>A0A9W8BA85</accession>
<dbReference type="InterPro" id="IPR039751">
    <property type="entry name" value="HERPUD1/2"/>
</dbReference>
<dbReference type="GO" id="GO:0016020">
    <property type="term" value="C:membrane"/>
    <property type="evidence" value="ECO:0007669"/>
    <property type="project" value="UniProtKB-SubCell"/>
</dbReference>
<dbReference type="OrthoDB" id="21589at2759"/>
<evidence type="ECO:0000313" key="8">
    <source>
        <dbReference type="EMBL" id="KAJ1983373.1"/>
    </source>
</evidence>
<dbReference type="AlphaFoldDB" id="A0A9W8BA85"/>
<dbReference type="InterPro" id="IPR000626">
    <property type="entry name" value="Ubiquitin-like_dom"/>
</dbReference>
<dbReference type="InterPro" id="IPR029071">
    <property type="entry name" value="Ubiquitin-like_domsf"/>
</dbReference>
<name>A0A9W8BA85_9FUNG</name>
<keyword evidence="3 6" id="KW-1133">Transmembrane helix</keyword>
<evidence type="ECO:0000256" key="4">
    <source>
        <dbReference type="ARBA" id="ARBA00023136"/>
    </source>
</evidence>
<proteinExistence type="predicted"/>
<dbReference type="GO" id="GO:0030968">
    <property type="term" value="P:endoplasmic reticulum unfolded protein response"/>
    <property type="evidence" value="ECO:0007669"/>
    <property type="project" value="TreeGrafter"/>
</dbReference>
<dbReference type="PROSITE" id="PS50053">
    <property type="entry name" value="UBIQUITIN_2"/>
    <property type="match status" value="1"/>
</dbReference>
<dbReference type="SMART" id="SM00213">
    <property type="entry name" value="UBQ"/>
    <property type="match status" value="1"/>
</dbReference>
<dbReference type="SUPFAM" id="SSF54236">
    <property type="entry name" value="Ubiquitin-like"/>
    <property type="match status" value="1"/>
</dbReference>
<comment type="caution">
    <text evidence="8">The sequence shown here is derived from an EMBL/GenBank/DDBJ whole genome shotgun (WGS) entry which is preliminary data.</text>
</comment>